<name>A0A6L8W9E8_9PROT</name>
<evidence type="ECO:0000313" key="14">
    <source>
        <dbReference type="EMBL" id="MZR31144.1"/>
    </source>
</evidence>
<dbReference type="UniPathway" id="UPA00958"/>
<evidence type="ECO:0000256" key="3">
    <source>
        <dbReference type="ARBA" id="ARBA00004713"/>
    </source>
</evidence>
<evidence type="ECO:0000256" key="12">
    <source>
        <dbReference type="RuleBase" id="RU365103"/>
    </source>
</evidence>
<proteinExistence type="inferred from homology"/>
<evidence type="ECO:0000256" key="7">
    <source>
        <dbReference type="ARBA" id="ARBA00022679"/>
    </source>
</evidence>
<comment type="function">
    <text evidence="1 12">Involved in lipopolysaccharide (LPS) biosynthesis. Catalyzes the transfer of 3-deoxy-D-manno-octulosonate (Kdo) residue(s) from CMP-Kdo to lipid IV(A), the tetraacyldisaccharide-1,4'-bisphosphate precursor of lipid A.</text>
</comment>
<evidence type="ECO:0000256" key="5">
    <source>
        <dbReference type="ARBA" id="ARBA00012621"/>
    </source>
</evidence>
<comment type="similarity">
    <text evidence="4">Belongs to the glycosyltransferase group 1 family. Glycosyltransferase 30 subfamily.</text>
</comment>
<comment type="subcellular location">
    <subcellularLocation>
        <location evidence="2">Cell inner membrane</location>
        <topology evidence="2">Single-pass membrane protein</topology>
        <orientation evidence="2">Cytoplasmic side</orientation>
    </subcellularLocation>
    <subcellularLocation>
        <location evidence="12">Cell membrane</location>
    </subcellularLocation>
</comment>
<dbReference type="PANTHER" id="PTHR42755">
    <property type="entry name" value="3-DEOXY-MANNO-OCTULOSONATE CYTIDYLYLTRANSFERASE"/>
    <property type="match status" value="1"/>
</dbReference>
<evidence type="ECO:0000256" key="4">
    <source>
        <dbReference type="ARBA" id="ARBA00006380"/>
    </source>
</evidence>
<evidence type="ECO:0000256" key="6">
    <source>
        <dbReference type="ARBA" id="ARBA00019077"/>
    </source>
</evidence>
<dbReference type="RefSeq" id="WP_161315670.1">
    <property type="nucleotide sequence ID" value="NZ_WTUW01000002.1"/>
</dbReference>
<dbReference type="GO" id="GO:0005886">
    <property type="term" value="C:plasma membrane"/>
    <property type="evidence" value="ECO:0007669"/>
    <property type="project" value="UniProtKB-SubCell"/>
</dbReference>
<dbReference type="Proteomes" id="UP000476030">
    <property type="component" value="Unassembled WGS sequence"/>
</dbReference>
<keyword evidence="12" id="KW-1003">Cell membrane</keyword>
<evidence type="ECO:0000256" key="8">
    <source>
        <dbReference type="ARBA" id="ARBA00031445"/>
    </source>
</evidence>
<evidence type="ECO:0000256" key="1">
    <source>
        <dbReference type="ARBA" id="ARBA00003394"/>
    </source>
</evidence>
<dbReference type="GO" id="GO:0009244">
    <property type="term" value="P:lipopolysaccharide core region biosynthetic process"/>
    <property type="evidence" value="ECO:0007669"/>
    <property type="project" value="UniProtKB-UniRule"/>
</dbReference>
<dbReference type="Gene3D" id="3.40.50.2000">
    <property type="entry name" value="Glycogen Phosphorylase B"/>
    <property type="match status" value="1"/>
</dbReference>
<reference evidence="14 15" key="1">
    <citation type="submission" date="2019-12" db="EMBL/GenBank/DDBJ databases">
        <title>Snethiella sp. nov. sp. isolated from sea sand.</title>
        <authorList>
            <person name="Kim J."/>
            <person name="Jeong S.E."/>
            <person name="Jung H.S."/>
            <person name="Jeon C.O."/>
        </authorList>
    </citation>
    <scope>NUCLEOTIDE SEQUENCE [LARGE SCALE GENOMIC DNA]</scope>
    <source>
        <strain evidence="14 15">DP05</strain>
    </source>
</reference>
<dbReference type="EC" id="2.4.99.12" evidence="5 12"/>
<keyword evidence="12" id="KW-0448">Lipopolysaccharide biosynthesis</keyword>
<dbReference type="Pfam" id="PF04413">
    <property type="entry name" value="Glycos_transf_N"/>
    <property type="match status" value="1"/>
</dbReference>
<dbReference type="GO" id="GO:0009245">
    <property type="term" value="P:lipid A biosynthetic process"/>
    <property type="evidence" value="ECO:0007669"/>
    <property type="project" value="TreeGrafter"/>
</dbReference>
<dbReference type="EMBL" id="WTUW01000002">
    <property type="protein sequence ID" value="MZR31144.1"/>
    <property type="molecule type" value="Genomic_DNA"/>
</dbReference>
<dbReference type="AlphaFoldDB" id="A0A6L8W9E8"/>
<evidence type="ECO:0000256" key="9">
    <source>
        <dbReference type="ARBA" id="ARBA00049183"/>
    </source>
</evidence>
<comment type="catalytic activity">
    <reaction evidence="9 12">
        <text>lipid IVA (E. coli) + CMP-3-deoxy-beta-D-manno-octulosonate = alpha-Kdo-(2-&gt;6)-lipid IVA (E. coli) + CMP + H(+)</text>
        <dbReference type="Rhea" id="RHEA:28066"/>
        <dbReference type="ChEBI" id="CHEBI:15378"/>
        <dbReference type="ChEBI" id="CHEBI:58603"/>
        <dbReference type="ChEBI" id="CHEBI:60364"/>
        <dbReference type="ChEBI" id="CHEBI:60377"/>
        <dbReference type="ChEBI" id="CHEBI:85987"/>
        <dbReference type="EC" id="2.4.99.12"/>
    </reaction>
</comment>
<comment type="pathway">
    <text evidence="3 12">Bacterial outer membrane biogenesis; LPS core biosynthesis.</text>
</comment>
<dbReference type="InterPro" id="IPR038107">
    <property type="entry name" value="Glycos_transf_N_sf"/>
</dbReference>
<accession>A0A6L8W9E8</accession>
<evidence type="ECO:0000313" key="15">
    <source>
        <dbReference type="Proteomes" id="UP000476030"/>
    </source>
</evidence>
<dbReference type="SUPFAM" id="SSF53756">
    <property type="entry name" value="UDP-Glycosyltransferase/glycogen phosphorylase"/>
    <property type="match status" value="1"/>
</dbReference>
<dbReference type="Gene3D" id="3.40.50.11720">
    <property type="entry name" value="3-Deoxy-D-manno-octulosonic-acid transferase, N-terminal domain"/>
    <property type="match status" value="1"/>
</dbReference>
<feature type="site" description="Transition state stabilizer" evidence="11">
    <location>
        <position position="205"/>
    </location>
</feature>
<feature type="domain" description="3-deoxy-D-manno-octulosonic-acid transferase N-terminal" evidence="13">
    <location>
        <begin position="32"/>
        <end position="207"/>
    </location>
</feature>
<evidence type="ECO:0000256" key="11">
    <source>
        <dbReference type="PIRSR" id="PIRSR639901-2"/>
    </source>
</evidence>
<evidence type="ECO:0000256" key="2">
    <source>
        <dbReference type="ARBA" id="ARBA00004388"/>
    </source>
</evidence>
<gene>
    <name evidence="14" type="ORF">GQE98_10915</name>
</gene>
<feature type="active site" description="Proton acceptor" evidence="10">
    <location>
        <position position="59"/>
    </location>
</feature>
<dbReference type="FunFam" id="3.40.50.11720:FF:000001">
    <property type="entry name" value="3-deoxy-D-manno-octulosonic acid transferase"/>
    <property type="match status" value="1"/>
</dbReference>
<keyword evidence="7 12" id="KW-0808">Transferase</keyword>
<dbReference type="InterPro" id="IPR007507">
    <property type="entry name" value="Glycos_transf_N"/>
</dbReference>
<dbReference type="PANTHER" id="PTHR42755:SF1">
    <property type="entry name" value="3-DEOXY-D-MANNO-OCTULOSONIC ACID TRANSFERASE, MITOCHONDRIAL-RELATED"/>
    <property type="match status" value="1"/>
</dbReference>
<sequence>MALYNSLLWIGAPILRRHMRKRIEAGKEDPSRFQERMGTASFSRPEGQLIWIHAASVGESISALALVDGLLEKHSRRHILVTTGTRTSAEIMAARLPDQAFHQYVPIDEKRSVRRFLNHWRPDFAIWMESEIWPNLIMESAHRHIPMMMVNARITEKSYRTWQKSLGFSRKLLRSFSFCSAQSEISADRLRDLGAYSVECFGNLKFTAEPLPVDTAAHETLSSSVAGRPLWLAASTHRGEEAFILAAHKQLTVKWPELLTIIVPRHPERGEEVAALAANQEIVTARRSAQDPVLPETGVYIADTIGELGLFYRLSNIAFIGGSLVPNGGQNPLEAARLDCALLHGPHMDNFADILDSFDQFSASKEVADAASLAEAVGQYFQTPELCREMAMRAAQVVAGGQETLEKTLKKIEDLLTGRAQ</sequence>
<feature type="site" description="Transition state stabilizer" evidence="11">
    <location>
        <position position="129"/>
    </location>
</feature>
<organism evidence="14 15">
    <name type="scientific">Sneathiella litorea</name>
    <dbReference type="NCBI Taxonomy" id="2606216"/>
    <lineage>
        <taxon>Bacteria</taxon>
        <taxon>Pseudomonadati</taxon>
        <taxon>Pseudomonadota</taxon>
        <taxon>Alphaproteobacteria</taxon>
        <taxon>Sneathiellales</taxon>
        <taxon>Sneathiellaceae</taxon>
        <taxon>Sneathiella</taxon>
    </lineage>
</organism>
<dbReference type="InterPro" id="IPR039901">
    <property type="entry name" value="Kdotransferase"/>
</dbReference>
<keyword evidence="12" id="KW-0472">Membrane</keyword>
<dbReference type="FunFam" id="3.40.50.2000:FF:000032">
    <property type="entry name" value="3-deoxy-D-manno-octulosonic acid transferase"/>
    <property type="match status" value="1"/>
</dbReference>
<evidence type="ECO:0000259" key="13">
    <source>
        <dbReference type="Pfam" id="PF04413"/>
    </source>
</evidence>
<keyword evidence="15" id="KW-1185">Reference proteome</keyword>
<evidence type="ECO:0000256" key="10">
    <source>
        <dbReference type="PIRSR" id="PIRSR639901-1"/>
    </source>
</evidence>
<dbReference type="GO" id="GO:0043842">
    <property type="term" value="F:Kdo transferase activity"/>
    <property type="evidence" value="ECO:0007669"/>
    <property type="project" value="UniProtKB-EC"/>
</dbReference>
<comment type="caution">
    <text evidence="14">The sequence shown here is derived from an EMBL/GenBank/DDBJ whole genome shotgun (WGS) entry which is preliminary data.</text>
</comment>
<protein>
    <recommendedName>
        <fullName evidence="6 12">3-deoxy-D-manno-octulosonic acid transferase</fullName>
        <shortName evidence="12">Kdo transferase</shortName>
        <ecNumber evidence="5 12">2.4.99.12</ecNumber>
    </recommendedName>
    <alternativeName>
        <fullName evidence="8 12">Lipid IV(A) 3-deoxy-D-manno-octulosonic acid transferase</fullName>
    </alternativeName>
</protein>